<protein>
    <submittedName>
        <fullName evidence="5">Imelysin</fullName>
    </submittedName>
</protein>
<dbReference type="Pfam" id="PF09375">
    <property type="entry name" value="Peptidase_M75"/>
    <property type="match status" value="1"/>
</dbReference>
<evidence type="ECO:0000256" key="2">
    <source>
        <dbReference type="ARBA" id="ARBA00022729"/>
    </source>
</evidence>
<gene>
    <name evidence="5" type="ORF">EHQ64_12450</name>
</gene>
<feature type="chain" id="PRO_5020370455" evidence="3">
    <location>
        <begin position="26"/>
        <end position="435"/>
    </location>
</feature>
<proteinExistence type="predicted"/>
<dbReference type="PROSITE" id="PS51257">
    <property type="entry name" value="PROKAR_LIPOPROTEIN"/>
    <property type="match status" value="1"/>
</dbReference>
<dbReference type="InterPro" id="IPR018976">
    <property type="entry name" value="Imelysin-like"/>
</dbReference>
<evidence type="ECO:0000313" key="6">
    <source>
        <dbReference type="Proteomes" id="UP000297762"/>
    </source>
</evidence>
<dbReference type="InterPro" id="IPR038352">
    <property type="entry name" value="Imelysin_sf"/>
</dbReference>
<organism evidence="5 6">
    <name type="scientific">Leptospira sarikeiensis</name>
    <dbReference type="NCBI Taxonomy" id="2484943"/>
    <lineage>
        <taxon>Bacteria</taxon>
        <taxon>Pseudomonadati</taxon>
        <taxon>Spirochaetota</taxon>
        <taxon>Spirochaetia</taxon>
        <taxon>Leptospirales</taxon>
        <taxon>Leptospiraceae</taxon>
        <taxon>Leptospira</taxon>
    </lineage>
</organism>
<dbReference type="Gene3D" id="1.20.1420.20">
    <property type="entry name" value="M75 peptidase, HXXE motif"/>
    <property type="match status" value="1"/>
</dbReference>
<dbReference type="RefSeq" id="WP_135649806.1">
    <property type="nucleotide sequence ID" value="NZ_RQGF01000028.1"/>
</dbReference>
<dbReference type="GO" id="GO:0030313">
    <property type="term" value="C:cell envelope"/>
    <property type="evidence" value="ECO:0007669"/>
    <property type="project" value="UniProtKB-SubCell"/>
</dbReference>
<dbReference type="CDD" id="cd14657">
    <property type="entry name" value="Imelysin_IrpA-like"/>
    <property type="match status" value="1"/>
</dbReference>
<feature type="domain" description="Imelysin-like" evidence="4">
    <location>
        <begin position="60"/>
        <end position="369"/>
    </location>
</feature>
<keyword evidence="2 3" id="KW-0732">Signal</keyword>
<comment type="caution">
    <text evidence="5">The sequence shown here is derived from an EMBL/GenBank/DDBJ whole genome shotgun (WGS) entry which is preliminary data.</text>
</comment>
<evidence type="ECO:0000313" key="5">
    <source>
        <dbReference type="EMBL" id="TGL60634.1"/>
    </source>
</evidence>
<accession>A0A4R9K7P7</accession>
<comment type="subcellular location">
    <subcellularLocation>
        <location evidence="1">Cell envelope</location>
    </subcellularLocation>
</comment>
<feature type="signal peptide" evidence="3">
    <location>
        <begin position="1"/>
        <end position="25"/>
    </location>
</feature>
<evidence type="ECO:0000259" key="4">
    <source>
        <dbReference type="Pfam" id="PF09375"/>
    </source>
</evidence>
<name>A0A4R9K7P7_9LEPT</name>
<evidence type="ECO:0000256" key="1">
    <source>
        <dbReference type="ARBA" id="ARBA00004196"/>
    </source>
</evidence>
<sequence length="435" mass="46220">MRNIHKKIISILFSLTLFGSLISCGGPGGDNSLAALLAIDTPPTATKAQALSRYADLAFESYSKAIVDATALQTAITTFNTTPNETNLTAARNAWVVARSSYLVTEAFRFSNGPIDADPGFCGAPGGTNYTGTDECEGAINAWPLDEVVIDNYINSLGSAPSFSDIYSKNGDASLAGGSEGDTEKVVMTGYHAIEYLLWGQDNTSGGDNTVPGQRPATDFSGGGVPSYRRAYLLETTKGLIGHLTQIRDQWDPATVSGIYRTDTFLAEGNTNTSLKDVFVGLTSFMVQEWGGDRLAGLDSELQEDEHSCFSDTTKADFYYDAQGVLNIWTGNFSIKKGVTLSSGPGIADVLSGRNQGSIGAQITTARNTFCINLDDETADPNYTATCSGGTLSHRYDQVIMHPGDSQHGILENVGQLISSALAQNMVIARNSLGL</sequence>
<evidence type="ECO:0000256" key="3">
    <source>
        <dbReference type="SAM" id="SignalP"/>
    </source>
</evidence>
<dbReference type="EMBL" id="RQGF01000028">
    <property type="protein sequence ID" value="TGL60634.1"/>
    <property type="molecule type" value="Genomic_DNA"/>
</dbReference>
<reference evidence="5" key="1">
    <citation type="journal article" date="2019" name="PLoS Negl. Trop. Dis.">
        <title>Revisiting the worldwide diversity of Leptospira species in the environment.</title>
        <authorList>
            <person name="Vincent A.T."/>
            <person name="Schiettekatte O."/>
            <person name="Bourhy P."/>
            <person name="Veyrier F.J."/>
            <person name="Picardeau M."/>
        </authorList>
    </citation>
    <scope>NUCLEOTIDE SEQUENCE [LARGE SCALE GENOMIC DNA]</scope>
    <source>
        <strain evidence="5">201702455</strain>
    </source>
</reference>
<dbReference type="OrthoDB" id="9764688at2"/>
<dbReference type="AlphaFoldDB" id="A0A4R9K7P7"/>
<dbReference type="Proteomes" id="UP000297762">
    <property type="component" value="Unassembled WGS sequence"/>
</dbReference>
<keyword evidence="6" id="KW-1185">Reference proteome</keyword>